<accession>A0A1J5P5X7</accession>
<proteinExistence type="predicted"/>
<organism evidence="1">
    <name type="scientific">mine drainage metagenome</name>
    <dbReference type="NCBI Taxonomy" id="410659"/>
    <lineage>
        <taxon>unclassified sequences</taxon>
        <taxon>metagenomes</taxon>
        <taxon>ecological metagenomes</taxon>
    </lineage>
</organism>
<comment type="caution">
    <text evidence="1">The sequence shown here is derived from an EMBL/GenBank/DDBJ whole genome shotgun (WGS) entry which is preliminary data.</text>
</comment>
<dbReference type="AlphaFoldDB" id="A0A1J5P5X7"/>
<dbReference type="EMBL" id="MLJW01006484">
    <property type="protein sequence ID" value="OIQ66606.1"/>
    <property type="molecule type" value="Genomic_DNA"/>
</dbReference>
<reference evidence="1" key="1">
    <citation type="submission" date="2016-10" db="EMBL/GenBank/DDBJ databases">
        <title>Sequence of Gallionella enrichment culture.</title>
        <authorList>
            <person name="Poehlein A."/>
            <person name="Muehling M."/>
            <person name="Daniel R."/>
        </authorList>
    </citation>
    <scope>NUCLEOTIDE SEQUENCE</scope>
</reference>
<evidence type="ECO:0000313" key="1">
    <source>
        <dbReference type="EMBL" id="OIQ66606.1"/>
    </source>
</evidence>
<gene>
    <name evidence="1" type="ORF">GALL_518230</name>
</gene>
<sequence>MCLAHGLHGTGGALGLGLFDDIEVADELVRGHTKVRQTRCRQTNADHLHISHHAGSTRQDGGYAIGYGLGVKVGQSVEIKIGVGVDHAAHDRPLFGRVGVGANFAVDHGKRVVLDGPPSGGQLLGDNIGGRKGHDGTPMWGWSCGTAS</sequence>
<protein>
    <submittedName>
        <fullName evidence="1">Uncharacterized protein</fullName>
    </submittedName>
</protein>
<name>A0A1J5P5X7_9ZZZZ</name>